<evidence type="ECO:0000256" key="3">
    <source>
        <dbReference type="ARBA" id="ARBA00022989"/>
    </source>
</evidence>
<gene>
    <name evidence="7" type="ORF">Agub_g2985</name>
</gene>
<evidence type="ECO:0000256" key="5">
    <source>
        <dbReference type="SAM" id="MobiDB-lite"/>
    </source>
</evidence>
<feature type="transmembrane region" description="Helical" evidence="6">
    <location>
        <begin position="98"/>
        <end position="117"/>
    </location>
</feature>
<dbReference type="Pfam" id="PF02535">
    <property type="entry name" value="Zip"/>
    <property type="match status" value="1"/>
</dbReference>
<feature type="transmembrane region" description="Helical" evidence="6">
    <location>
        <begin position="310"/>
        <end position="332"/>
    </location>
</feature>
<feature type="transmembrane region" description="Helical" evidence="6">
    <location>
        <begin position="67"/>
        <end position="86"/>
    </location>
</feature>
<evidence type="ECO:0000256" key="4">
    <source>
        <dbReference type="ARBA" id="ARBA00023136"/>
    </source>
</evidence>
<reference evidence="7 8" key="1">
    <citation type="journal article" date="2021" name="Sci. Rep.">
        <title>Genome sequencing of the multicellular alga Astrephomene provides insights into convergent evolution of germ-soma differentiation.</title>
        <authorList>
            <person name="Yamashita S."/>
            <person name="Yamamoto K."/>
            <person name="Matsuzaki R."/>
            <person name="Suzuki S."/>
            <person name="Yamaguchi H."/>
            <person name="Hirooka S."/>
            <person name="Minakuchi Y."/>
            <person name="Miyagishima S."/>
            <person name="Kawachi M."/>
            <person name="Toyoda A."/>
            <person name="Nozaki H."/>
        </authorList>
    </citation>
    <scope>NUCLEOTIDE SEQUENCE [LARGE SCALE GENOMIC DNA]</scope>
    <source>
        <strain evidence="7 8">NIES-4017</strain>
    </source>
</reference>
<keyword evidence="8" id="KW-1185">Reference proteome</keyword>
<evidence type="ECO:0000256" key="6">
    <source>
        <dbReference type="SAM" id="Phobius"/>
    </source>
</evidence>
<feature type="transmembrane region" description="Helical" evidence="6">
    <location>
        <begin position="35"/>
        <end position="55"/>
    </location>
</feature>
<feature type="region of interest" description="Disordered" evidence="5">
    <location>
        <begin position="128"/>
        <end position="149"/>
    </location>
</feature>
<dbReference type="EMBL" id="BMAR01000002">
    <property type="protein sequence ID" value="GFR42139.1"/>
    <property type="molecule type" value="Genomic_DNA"/>
</dbReference>
<sequence>MAELQFARSLLYDTPPDVLEEEQVLASEDTRALRIASVFIILATGLLGGLPPLFLKVFRDQDSTTTRLVRSFSAGVIAALALVHIIPEAISDMSSLGSEYPLGGVCVLGGVVLMVGLEHLAHIMHSHPAGGVDKRDHHHSATANGDGTTALGGAAAGPGAATVAVGPCSGGGCGAVTPVMEGVPVQAEASKHAHSFPLSPSQPPLPCAPVAAGEGHSHVCVSRGSASNWVAAAAVETLGGLRQRVVAYLFELGCIFHSFIIGLSLGVNRTDLTEVRSLLLALAFHQWLEGISLASVVVRGGFSMWKGAAMIATYSLTCPLGIAVGMAIAQSYDGESRRALGVQGALNGVSGGLLLYISLVQLVAEDMGRMAPGSGQGG</sequence>
<keyword evidence="2 6" id="KW-0812">Transmembrane</keyword>
<dbReference type="GO" id="GO:0005385">
    <property type="term" value="F:zinc ion transmembrane transporter activity"/>
    <property type="evidence" value="ECO:0007669"/>
    <property type="project" value="TreeGrafter"/>
</dbReference>
<organism evidence="7 8">
    <name type="scientific">Astrephomene gubernaculifera</name>
    <dbReference type="NCBI Taxonomy" id="47775"/>
    <lineage>
        <taxon>Eukaryota</taxon>
        <taxon>Viridiplantae</taxon>
        <taxon>Chlorophyta</taxon>
        <taxon>core chlorophytes</taxon>
        <taxon>Chlorophyceae</taxon>
        <taxon>CS clade</taxon>
        <taxon>Chlamydomonadales</taxon>
        <taxon>Astrephomenaceae</taxon>
        <taxon>Astrephomene</taxon>
    </lineage>
</organism>
<feature type="transmembrane region" description="Helical" evidence="6">
    <location>
        <begin position="344"/>
        <end position="364"/>
    </location>
</feature>
<comment type="caution">
    <text evidence="7">The sequence shown here is derived from an EMBL/GenBank/DDBJ whole genome shotgun (WGS) entry which is preliminary data.</text>
</comment>
<dbReference type="InterPro" id="IPR003689">
    <property type="entry name" value="ZIP"/>
</dbReference>
<name>A0AAD3HI35_9CHLO</name>
<evidence type="ECO:0000256" key="1">
    <source>
        <dbReference type="ARBA" id="ARBA00004141"/>
    </source>
</evidence>
<dbReference type="AlphaFoldDB" id="A0AAD3HI35"/>
<evidence type="ECO:0000313" key="7">
    <source>
        <dbReference type="EMBL" id="GFR42139.1"/>
    </source>
</evidence>
<dbReference type="Proteomes" id="UP001054857">
    <property type="component" value="Unassembled WGS sequence"/>
</dbReference>
<accession>A0AAD3HI35</accession>
<dbReference type="GO" id="GO:0005886">
    <property type="term" value="C:plasma membrane"/>
    <property type="evidence" value="ECO:0007669"/>
    <property type="project" value="TreeGrafter"/>
</dbReference>
<keyword evidence="4 6" id="KW-0472">Membrane</keyword>
<keyword evidence="3 6" id="KW-1133">Transmembrane helix</keyword>
<feature type="non-terminal residue" evidence="7">
    <location>
        <position position="378"/>
    </location>
</feature>
<proteinExistence type="predicted"/>
<comment type="subcellular location">
    <subcellularLocation>
        <location evidence="1">Membrane</location>
        <topology evidence="1">Multi-pass membrane protein</topology>
    </subcellularLocation>
</comment>
<dbReference type="PANTHER" id="PTHR11040:SF44">
    <property type="entry name" value="PROTEIN ZNTC-RELATED"/>
    <property type="match status" value="1"/>
</dbReference>
<feature type="transmembrane region" description="Helical" evidence="6">
    <location>
        <begin position="245"/>
        <end position="266"/>
    </location>
</feature>
<evidence type="ECO:0000313" key="8">
    <source>
        <dbReference type="Proteomes" id="UP001054857"/>
    </source>
</evidence>
<protein>
    <submittedName>
        <fullName evidence="7">Uncharacterized protein</fullName>
    </submittedName>
</protein>
<evidence type="ECO:0000256" key="2">
    <source>
        <dbReference type="ARBA" id="ARBA00022692"/>
    </source>
</evidence>
<dbReference type="PANTHER" id="PTHR11040">
    <property type="entry name" value="ZINC/IRON TRANSPORTER"/>
    <property type="match status" value="1"/>
</dbReference>